<dbReference type="EMBL" id="BARS01043645">
    <property type="protein sequence ID" value="GAG41130.1"/>
    <property type="molecule type" value="Genomic_DNA"/>
</dbReference>
<evidence type="ECO:0000313" key="4">
    <source>
        <dbReference type="EMBL" id="GAG41130.1"/>
    </source>
</evidence>
<keyword evidence="2" id="KW-0500">Molybdenum</keyword>
<evidence type="ECO:0000256" key="2">
    <source>
        <dbReference type="ARBA" id="ARBA00022505"/>
    </source>
</evidence>
<gene>
    <name evidence="4" type="ORF">S01H1_66040</name>
</gene>
<dbReference type="InterPro" id="IPR005116">
    <property type="entry name" value="Transp-assoc_OB_typ1"/>
</dbReference>
<name>X0XDG0_9ZZZZ</name>
<evidence type="ECO:0000256" key="1">
    <source>
        <dbReference type="ARBA" id="ARBA00022448"/>
    </source>
</evidence>
<dbReference type="InterPro" id="IPR050093">
    <property type="entry name" value="ABC_SmlMolc_Importer"/>
</dbReference>
<proteinExistence type="predicted"/>
<dbReference type="Gene3D" id="2.40.50.100">
    <property type="match status" value="1"/>
</dbReference>
<accession>X0XDG0</accession>
<comment type="caution">
    <text evidence="4">The sequence shown here is derived from an EMBL/GenBank/DDBJ whole genome shotgun (WGS) entry which is preliminary data.</text>
</comment>
<feature type="domain" description="Mop" evidence="3">
    <location>
        <begin position="87"/>
        <end position="151"/>
    </location>
</feature>
<dbReference type="PANTHER" id="PTHR42781">
    <property type="entry name" value="SPERMIDINE/PUTRESCINE IMPORT ATP-BINDING PROTEIN POTA"/>
    <property type="match status" value="1"/>
</dbReference>
<dbReference type="InterPro" id="IPR004606">
    <property type="entry name" value="Mop_domain"/>
</dbReference>
<protein>
    <recommendedName>
        <fullName evidence="3">Mop domain-containing protein</fullName>
    </recommendedName>
</protein>
<dbReference type="PANTHER" id="PTHR42781:SF4">
    <property type="entry name" value="SPERMIDINE_PUTRESCINE IMPORT ATP-BINDING PROTEIN POTA"/>
    <property type="match status" value="1"/>
</dbReference>
<dbReference type="InterPro" id="IPR008995">
    <property type="entry name" value="Mo/tungstate-bd_C_term_dom"/>
</dbReference>
<keyword evidence="1" id="KW-0813">Transport</keyword>
<dbReference type="GO" id="GO:0015689">
    <property type="term" value="P:molybdate ion transport"/>
    <property type="evidence" value="ECO:0007669"/>
    <property type="project" value="InterPro"/>
</dbReference>
<dbReference type="PROSITE" id="PS51866">
    <property type="entry name" value="MOP"/>
    <property type="match status" value="1"/>
</dbReference>
<dbReference type="SUPFAM" id="SSF50331">
    <property type="entry name" value="MOP-like"/>
    <property type="match status" value="1"/>
</dbReference>
<organism evidence="4">
    <name type="scientific">marine sediment metagenome</name>
    <dbReference type="NCBI Taxonomy" id="412755"/>
    <lineage>
        <taxon>unclassified sequences</taxon>
        <taxon>metagenomes</taxon>
        <taxon>ecological metagenomes</taxon>
    </lineage>
</organism>
<dbReference type="Pfam" id="PF03459">
    <property type="entry name" value="TOBE"/>
    <property type="match status" value="1"/>
</dbReference>
<reference evidence="4" key="1">
    <citation type="journal article" date="2014" name="Front. Microbiol.">
        <title>High frequency of phylogenetically diverse reductive dehalogenase-homologous genes in deep subseafloor sedimentary metagenomes.</title>
        <authorList>
            <person name="Kawai M."/>
            <person name="Futagami T."/>
            <person name="Toyoda A."/>
            <person name="Takaki Y."/>
            <person name="Nishi S."/>
            <person name="Hori S."/>
            <person name="Arai W."/>
            <person name="Tsubouchi T."/>
            <person name="Morono Y."/>
            <person name="Uchiyama I."/>
            <person name="Ito T."/>
            <person name="Fujiyama A."/>
            <person name="Inagaki F."/>
            <person name="Takami H."/>
        </authorList>
    </citation>
    <scope>NUCLEOTIDE SEQUENCE</scope>
    <source>
        <strain evidence="4">Expedition CK06-06</strain>
    </source>
</reference>
<sequence>MAVMMGGELLQTGSSKDVFTSPRNREVAEFVGVENIIDGVIASSEDNMVTLESRGRSIEAISDYQVGAEVCACIRPEDITLALSRISSSARNSFEGEITWLVNMGPLTRVEVQCGFPLVAMVTKRSAEEMGLTRGKKVFVTFKATGVHVIKRN</sequence>
<dbReference type="AlphaFoldDB" id="X0XDG0"/>
<evidence type="ECO:0000259" key="3">
    <source>
        <dbReference type="PROSITE" id="PS51866"/>
    </source>
</evidence>